<dbReference type="Proteomes" id="UP000241890">
    <property type="component" value="Unassembled WGS sequence"/>
</dbReference>
<name>A0A2R5GPU5_9STRA</name>
<keyword evidence="2" id="KW-1185">Reference proteome</keyword>
<proteinExistence type="predicted"/>
<dbReference type="EMBL" id="BEYU01000107">
    <property type="protein sequence ID" value="GBG31798.1"/>
    <property type="molecule type" value="Genomic_DNA"/>
</dbReference>
<organism evidence="1 2">
    <name type="scientific">Hondaea fermentalgiana</name>
    <dbReference type="NCBI Taxonomy" id="2315210"/>
    <lineage>
        <taxon>Eukaryota</taxon>
        <taxon>Sar</taxon>
        <taxon>Stramenopiles</taxon>
        <taxon>Bigyra</taxon>
        <taxon>Labyrinthulomycetes</taxon>
        <taxon>Thraustochytrida</taxon>
        <taxon>Thraustochytriidae</taxon>
        <taxon>Hondaea</taxon>
    </lineage>
</organism>
<comment type="caution">
    <text evidence="1">The sequence shown here is derived from an EMBL/GenBank/DDBJ whole genome shotgun (WGS) entry which is preliminary data.</text>
</comment>
<accession>A0A2R5GPU5</accession>
<reference evidence="1 2" key="1">
    <citation type="submission" date="2017-12" db="EMBL/GenBank/DDBJ databases">
        <title>Sequencing, de novo assembly and annotation of complete genome of a new Thraustochytrid species, strain FCC1311.</title>
        <authorList>
            <person name="Sedici K."/>
            <person name="Godart F."/>
            <person name="Aiese Cigliano R."/>
            <person name="Sanseverino W."/>
            <person name="Barakat M."/>
            <person name="Ortet P."/>
            <person name="Marechal E."/>
            <person name="Cagnac O."/>
            <person name="Amato A."/>
        </authorList>
    </citation>
    <scope>NUCLEOTIDE SEQUENCE [LARGE SCALE GENOMIC DNA]</scope>
</reference>
<evidence type="ECO:0000313" key="2">
    <source>
        <dbReference type="Proteomes" id="UP000241890"/>
    </source>
</evidence>
<sequence length="215" mass="23251">MVDVHVREIDLSERLWMVARFEIAVQTGTPLETLTVRASVQHRGQPVAVIETSLNVIAGTGGESATLQKGWCGPHRAFANLDIARCEHGLDGDTKESRPLRLAVAVEDGTMRYDTCASFTLAIFLAGEKIADATQSTPHSMHELFTSAHLLGNLPVHWACAQPPSTPALPQLNVAILDNPYLHSADLQDASFVESNEEVLANSAELDAASYKLDP</sequence>
<dbReference type="InParanoid" id="A0A2R5GPU5"/>
<protein>
    <submittedName>
        <fullName evidence="1">Uncharacterized protein</fullName>
    </submittedName>
</protein>
<evidence type="ECO:0000313" key="1">
    <source>
        <dbReference type="EMBL" id="GBG31798.1"/>
    </source>
</evidence>
<gene>
    <name evidence="1" type="ORF">FCC1311_080232</name>
</gene>
<dbReference type="AlphaFoldDB" id="A0A2R5GPU5"/>